<keyword evidence="9 11" id="KW-0472">Membrane</keyword>
<dbReference type="Gene3D" id="3.30.1150.10">
    <property type="match status" value="1"/>
</dbReference>
<evidence type="ECO:0000256" key="6">
    <source>
        <dbReference type="ARBA" id="ARBA00022692"/>
    </source>
</evidence>
<dbReference type="InterPro" id="IPR037682">
    <property type="entry name" value="TonB_C"/>
</dbReference>
<comment type="subcellular location">
    <subcellularLocation>
        <location evidence="1">Cell inner membrane</location>
        <topology evidence="1">Single-pass membrane protein</topology>
        <orientation evidence="1">Periplasmic side</orientation>
    </subcellularLocation>
</comment>
<evidence type="ECO:0000256" key="9">
    <source>
        <dbReference type="ARBA" id="ARBA00023136"/>
    </source>
</evidence>
<evidence type="ECO:0000256" key="10">
    <source>
        <dbReference type="SAM" id="MobiDB-lite"/>
    </source>
</evidence>
<keyword evidence="5" id="KW-0997">Cell inner membrane</keyword>
<keyword evidence="14" id="KW-1185">Reference proteome</keyword>
<keyword evidence="6 11" id="KW-0812">Transmembrane</keyword>
<protein>
    <submittedName>
        <fullName evidence="13">DNA, contig: SP624</fullName>
    </submittedName>
</protein>
<evidence type="ECO:0000256" key="8">
    <source>
        <dbReference type="ARBA" id="ARBA00022989"/>
    </source>
</evidence>
<dbReference type="NCBIfam" id="TIGR01352">
    <property type="entry name" value="tonB_Cterm"/>
    <property type="match status" value="1"/>
</dbReference>
<dbReference type="Pfam" id="PF03544">
    <property type="entry name" value="TonB_C"/>
    <property type="match status" value="1"/>
</dbReference>
<evidence type="ECO:0000313" key="13">
    <source>
        <dbReference type="EMBL" id="GAN13732.1"/>
    </source>
</evidence>
<proteinExistence type="inferred from homology"/>
<dbReference type="GeneID" id="78527391"/>
<gene>
    <name evidence="13" type="ORF">SP6_24_00040</name>
</gene>
<dbReference type="PANTHER" id="PTHR33446">
    <property type="entry name" value="PROTEIN TONB-RELATED"/>
    <property type="match status" value="1"/>
</dbReference>
<evidence type="ECO:0000256" key="11">
    <source>
        <dbReference type="SAM" id="Phobius"/>
    </source>
</evidence>
<keyword evidence="8 11" id="KW-1133">Transmembrane helix</keyword>
<reference evidence="13 14" key="1">
    <citation type="submission" date="2014-08" db="EMBL/GenBank/DDBJ databases">
        <title>Whole genome shotgun sequence of Sphingomonas paucimobilis NBRC 13935.</title>
        <authorList>
            <person name="Hosoyama A."/>
            <person name="Hashimoto M."/>
            <person name="Hosoyama Y."/>
            <person name="Noguchi M."/>
            <person name="Uohara A."/>
            <person name="Ohji S."/>
            <person name="Katano-Makiyama Y."/>
            <person name="Ichikawa N."/>
            <person name="Kimura A."/>
            <person name="Yamazoe A."/>
            <person name="Fujita N."/>
        </authorList>
    </citation>
    <scope>NUCLEOTIDE SEQUENCE [LARGE SCALE GENOMIC DNA]</scope>
    <source>
        <strain evidence="13 14">NBRC 13935</strain>
    </source>
</reference>
<keyword evidence="4" id="KW-1003">Cell membrane</keyword>
<feature type="compositionally biased region" description="Pro residues" evidence="10">
    <location>
        <begin position="53"/>
        <end position="62"/>
    </location>
</feature>
<dbReference type="PANTHER" id="PTHR33446:SF2">
    <property type="entry name" value="PROTEIN TONB"/>
    <property type="match status" value="1"/>
</dbReference>
<evidence type="ECO:0000313" key="14">
    <source>
        <dbReference type="Proteomes" id="UP000032025"/>
    </source>
</evidence>
<feature type="region of interest" description="Disordered" evidence="10">
    <location>
        <begin position="107"/>
        <end position="173"/>
    </location>
</feature>
<feature type="region of interest" description="Disordered" evidence="10">
    <location>
        <begin position="50"/>
        <end position="85"/>
    </location>
</feature>
<accession>A0A0C9NBT3</accession>
<dbReference type="InterPro" id="IPR006260">
    <property type="entry name" value="TonB/TolA_C"/>
</dbReference>
<dbReference type="SUPFAM" id="SSF74653">
    <property type="entry name" value="TolA/TonB C-terminal domain"/>
    <property type="match status" value="1"/>
</dbReference>
<dbReference type="AlphaFoldDB" id="A0A0C9NBT3"/>
<feature type="compositionally biased region" description="Gly residues" evidence="10">
    <location>
        <begin position="126"/>
        <end position="146"/>
    </location>
</feature>
<keyword evidence="7" id="KW-0653">Protein transport</keyword>
<evidence type="ECO:0000256" key="4">
    <source>
        <dbReference type="ARBA" id="ARBA00022475"/>
    </source>
</evidence>
<keyword evidence="3" id="KW-0813">Transport</keyword>
<dbReference type="GO" id="GO:0015031">
    <property type="term" value="P:protein transport"/>
    <property type="evidence" value="ECO:0007669"/>
    <property type="project" value="UniProtKB-KW"/>
</dbReference>
<name>A0A0C9NBT3_SPHPI</name>
<dbReference type="GO" id="GO:0031992">
    <property type="term" value="F:energy transducer activity"/>
    <property type="evidence" value="ECO:0007669"/>
    <property type="project" value="TreeGrafter"/>
</dbReference>
<sequence>MTLARPDWRDRLRAAIPTGVIVAGLGYALVIGLGYAPPLPVPAPALDSFDVTPPAPPPPPRIQPKKVQTHRPRGAAAPPNIRSQATEVVAPPPIVVLPPPPAPVIVAPVAGTGADPSQGASDRPGPGTGAGGIGNGRGSGGSGDGDGYGEETPPRRIKGRIKDSDYPEAAADAGASGTVQVRYFVNVDGRVSGCVVTQSSGNAALDETTCRLIEQRYRYDPSRDADGRPVRSIIVVNQDWVLERVRDER</sequence>
<dbReference type="GO" id="GO:0055085">
    <property type="term" value="P:transmembrane transport"/>
    <property type="evidence" value="ECO:0007669"/>
    <property type="project" value="InterPro"/>
</dbReference>
<evidence type="ECO:0000256" key="7">
    <source>
        <dbReference type="ARBA" id="ARBA00022927"/>
    </source>
</evidence>
<dbReference type="PROSITE" id="PS52015">
    <property type="entry name" value="TONB_CTD"/>
    <property type="match status" value="1"/>
</dbReference>
<evidence type="ECO:0000256" key="1">
    <source>
        <dbReference type="ARBA" id="ARBA00004383"/>
    </source>
</evidence>
<feature type="transmembrane region" description="Helical" evidence="11">
    <location>
        <begin position="12"/>
        <end position="36"/>
    </location>
</feature>
<dbReference type="RefSeq" id="WP_007406460.1">
    <property type="nucleotide sequence ID" value="NZ_BBJS01000024.1"/>
</dbReference>
<feature type="domain" description="TonB C-terminal" evidence="12">
    <location>
        <begin position="151"/>
        <end position="249"/>
    </location>
</feature>
<feature type="compositionally biased region" description="Basic residues" evidence="10">
    <location>
        <begin position="63"/>
        <end position="73"/>
    </location>
</feature>
<dbReference type="InterPro" id="IPR051045">
    <property type="entry name" value="TonB-dependent_transducer"/>
</dbReference>
<dbReference type="EMBL" id="BBJS01000024">
    <property type="protein sequence ID" value="GAN13732.1"/>
    <property type="molecule type" value="Genomic_DNA"/>
</dbReference>
<comment type="caution">
    <text evidence="13">The sequence shown here is derived from an EMBL/GenBank/DDBJ whole genome shotgun (WGS) entry which is preliminary data.</text>
</comment>
<dbReference type="Proteomes" id="UP000032025">
    <property type="component" value="Unassembled WGS sequence"/>
</dbReference>
<comment type="similarity">
    <text evidence="2">Belongs to the TonB family.</text>
</comment>
<evidence type="ECO:0000256" key="2">
    <source>
        <dbReference type="ARBA" id="ARBA00006555"/>
    </source>
</evidence>
<organism evidence="13 14">
    <name type="scientific">Sphingomonas paucimobilis NBRC 13935</name>
    <dbReference type="NCBI Taxonomy" id="1219050"/>
    <lineage>
        <taxon>Bacteria</taxon>
        <taxon>Pseudomonadati</taxon>
        <taxon>Pseudomonadota</taxon>
        <taxon>Alphaproteobacteria</taxon>
        <taxon>Sphingomonadales</taxon>
        <taxon>Sphingomonadaceae</taxon>
        <taxon>Sphingomonas</taxon>
    </lineage>
</organism>
<evidence type="ECO:0000256" key="3">
    <source>
        <dbReference type="ARBA" id="ARBA00022448"/>
    </source>
</evidence>
<evidence type="ECO:0000256" key="5">
    <source>
        <dbReference type="ARBA" id="ARBA00022519"/>
    </source>
</evidence>
<evidence type="ECO:0000259" key="12">
    <source>
        <dbReference type="PROSITE" id="PS52015"/>
    </source>
</evidence>
<dbReference type="GO" id="GO:0098797">
    <property type="term" value="C:plasma membrane protein complex"/>
    <property type="evidence" value="ECO:0007669"/>
    <property type="project" value="TreeGrafter"/>
</dbReference>